<dbReference type="GO" id="GO:0045271">
    <property type="term" value="C:respiratory chain complex I"/>
    <property type="evidence" value="ECO:0007669"/>
    <property type="project" value="InterPro"/>
</dbReference>
<sequence length="128" mass="14263">MDHAPRHAYITGMNIGTRISTWLHGRVVGRDAIGNVYYEDKHDHGGRRRRWVAYAGEPEASKVPPEWHAWLHYTTDAPLPAQGRRPWQKPHLANATGTPAGYRPPGHDYSGGKRAAATGDYEAWTPGT</sequence>
<protein>
    <submittedName>
        <fullName evidence="2">NADH:ubiquinone oxidoreductase subunit NDUFA12</fullName>
    </submittedName>
</protein>
<gene>
    <name evidence="2" type="ORF">OL599_07555</name>
</gene>
<comment type="caution">
    <text evidence="2">The sequence shown here is derived from an EMBL/GenBank/DDBJ whole genome shotgun (WGS) entry which is preliminary data.</text>
</comment>
<organism evidence="2 3">
    <name type="scientific">Limobrevibacterium gyesilva</name>
    <dbReference type="NCBI Taxonomy" id="2991712"/>
    <lineage>
        <taxon>Bacteria</taxon>
        <taxon>Pseudomonadati</taxon>
        <taxon>Pseudomonadota</taxon>
        <taxon>Alphaproteobacteria</taxon>
        <taxon>Acetobacterales</taxon>
        <taxon>Acetobacteraceae</taxon>
        <taxon>Limobrevibacterium</taxon>
    </lineage>
</organism>
<evidence type="ECO:0000313" key="3">
    <source>
        <dbReference type="Proteomes" id="UP001165679"/>
    </source>
</evidence>
<evidence type="ECO:0000256" key="1">
    <source>
        <dbReference type="SAM" id="MobiDB-lite"/>
    </source>
</evidence>
<dbReference type="RefSeq" id="WP_264713068.1">
    <property type="nucleotide sequence ID" value="NZ_JAPDNT010000003.1"/>
</dbReference>
<accession>A0AA42CF64</accession>
<dbReference type="AlphaFoldDB" id="A0AA42CF64"/>
<dbReference type="EMBL" id="JAPDNT010000003">
    <property type="protein sequence ID" value="MCW3474436.1"/>
    <property type="molecule type" value="Genomic_DNA"/>
</dbReference>
<reference evidence="2" key="1">
    <citation type="submission" date="2022-09" db="EMBL/GenBank/DDBJ databases">
        <title>Rhodovastum sp. nov. RN2-1 isolated from soil in Seongnam, South Korea.</title>
        <authorList>
            <person name="Le N.T."/>
        </authorList>
    </citation>
    <scope>NUCLEOTIDE SEQUENCE</scope>
    <source>
        <strain evidence="2">RN2-1</strain>
    </source>
</reference>
<reference evidence="2" key="2">
    <citation type="submission" date="2022-10" db="EMBL/GenBank/DDBJ databases">
        <authorList>
            <person name="Trinh H.N."/>
        </authorList>
    </citation>
    <scope>NUCLEOTIDE SEQUENCE</scope>
    <source>
        <strain evidence="2">RN2-1</strain>
    </source>
</reference>
<dbReference type="InterPro" id="IPR007763">
    <property type="entry name" value="NDUFA12"/>
</dbReference>
<evidence type="ECO:0000313" key="2">
    <source>
        <dbReference type="EMBL" id="MCW3474436.1"/>
    </source>
</evidence>
<dbReference type="PANTHER" id="PTHR12910:SF2">
    <property type="entry name" value="NADH DEHYDROGENASE [UBIQUINONE] 1 ALPHA SUBCOMPLEX SUBUNIT 12"/>
    <property type="match status" value="1"/>
</dbReference>
<proteinExistence type="predicted"/>
<dbReference type="PANTHER" id="PTHR12910">
    <property type="entry name" value="NADH-UBIQUINONE OXIDOREDUCTASE SUBUNIT B17.2"/>
    <property type="match status" value="1"/>
</dbReference>
<keyword evidence="3" id="KW-1185">Reference proteome</keyword>
<feature type="region of interest" description="Disordered" evidence="1">
    <location>
        <begin position="81"/>
        <end position="128"/>
    </location>
</feature>
<dbReference type="NCBIfam" id="NF006040">
    <property type="entry name" value="PRK08183.1"/>
    <property type="match status" value="1"/>
</dbReference>
<dbReference type="GO" id="GO:0006979">
    <property type="term" value="P:response to oxidative stress"/>
    <property type="evidence" value="ECO:0007669"/>
    <property type="project" value="TreeGrafter"/>
</dbReference>
<name>A0AA42CF64_9PROT</name>
<dbReference type="Proteomes" id="UP001165679">
    <property type="component" value="Unassembled WGS sequence"/>
</dbReference>
<dbReference type="Pfam" id="PF05071">
    <property type="entry name" value="NDUFA12"/>
    <property type="match status" value="1"/>
</dbReference>